<dbReference type="Pfam" id="PF05678">
    <property type="entry name" value="VQ"/>
    <property type="match status" value="1"/>
</dbReference>
<feature type="compositionally biased region" description="Low complexity" evidence="1">
    <location>
        <begin position="1"/>
        <end position="13"/>
    </location>
</feature>
<dbReference type="PANTHER" id="PTHR33179:SF4">
    <property type="entry name" value="VQ MOTIF-CONTAINING PROTEIN"/>
    <property type="match status" value="1"/>
</dbReference>
<dbReference type="Proteomes" id="UP000245207">
    <property type="component" value="Unassembled WGS sequence"/>
</dbReference>
<gene>
    <name evidence="3" type="ORF">CTI12_AA110350</name>
</gene>
<feature type="domain" description="VQ" evidence="2">
    <location>
        <begin position="128"/>
        <end position="151"/>
    </location>
</feature>
<evidence type="ECO:0000259" key="2">
    <source>
        <dbReference type="Pfam" id="PF05678"/>
    </source>
</evidence>
<feature type="region of interest" description="Disordered" evidence="1">
    <location>
        <begin position="1"/>
        <end position="130"/>
    </location>
</feature>
<evidence type="ECO:0000256" key="1">
    <source>
        <dbReference type="SAM" id="MobiDB-lite"/>
    </source>
</evidence>
<feature type="region of interest" description="Disordered" evidence="1">
    <location>
        <begin position="190"/>
        <end position="221"/>
    </location>
</feature>
<feature type="compositionally biased region" description="Polar residues" evidence="1">
    <location>
        <begin position="49"/>
        <end position="61"/>
    </location>
</feature>
<protein>
    <submittedName>
        <fullName evidence="3">VQ motif-containing protein</fullName>
    </submittedName>
</protein>
<proteinExistence type="predicted"/>
<organism evidence="3 4">
    <name type="scientific">Artemisia annua</name>
    <name type="common">Sweet wormwood</name>
    <dbReference type="NCBI Taxonomy" id="35608"/>
    <lineage>
        <taxon>Eukaryota</taxon>
        <taxon>Viridiplantae</taxon>
        <taxon>Streptophyta</taxon>
        <taxon>Embryophyta</taxon>
        <taxon>Tracheophyta</taxon>
        <taxon>Spermatophyta</taxon>
        <taxon>Magnoliopsida</taxon>
        <taxon>eudicotyledons</taxon>
        <taxon>Gunneridae</taxon>
        <taxon>Pentapetalae</taxon>
        <taxon>asterids</taxon>
        <taxon>campanulids</taxon>
        <taxon>Asterales</taxon>
        <taxon>Asteraceae</taxon>
        <taxon>Asteroideae</taxon>
        <taxon>Anthemideae</taxon>
        <taxon>Artemisiinae</taxon>
        <taxon>Artemisia</taxon>
    </lineage>
</organism>
<keyword evidence="4" id="KW-1185">Reference proteome</keyword>
<reference evidence="3 4" key="1">
    <citation type="journal article" date="2018" name="Mol. Plant">
        <title>The genome of Artemisia annua provides insight into the evolution of Asteraceae family and artemisinin biosynthesis.</title>
        <authorList>
            <person name="Shen Q."/>
            <person name="Zhang L."/>
            <person name="Liao Z."/>
            <person name="Wang S."/>
            <person name="Yan T."/>
            <person name="Shi P."/>
            <person name="Liu M."/>
            <person name="Fu X."/>
            <person name="Pan Q."/>
            <person name="Wang Y."/>
            <person name="Lv Z."/>
            <person name="Lu X."/>
            <person name="Zhang F."/>
            <person name="Jiang W."/>
            <person name="Ma Y."/>
            <person name="Chen M."/>
            <person name="Hao X."/>
            <person name="Li L."/>
            <person name="Tang Y."/>
            <person name="Lv G."/>
            <person name="Zhou Y."/>
            <person name="Sun X."/>
            <person name="Brodelius P.E."/>
            <person name="Rose J.K.C."/>
            <person name="Tang K."/>
        </authorList>
    </citation>
    <scope>NUCLEOTIDE SEQUENCE [LARGE SCALE GENOMIC DNA]</scope>
    <source>
        <strain evidence="4">cv. Huhao1</strain>
        <tissue evidence="3">Leaf</tissue>
    </source>
</reference>
<name>A0A2U1PV27_ARTAN</name>
<feature type="compositionally biased region" description="Low complexity" evidence="1">
    <location>
        <begin position="80"/>
        <end position="95"/>
    </location>
</feature>
<dbReference type="AlphaFoldDB" id="A0A2U1PV27"/>
<dbReference type="InterPro" id="IPR039609">
    <property type="entry name" value="VQ_15/22"/>
</dbReference>
<dbReference type="OrthoDB" id="780193at2759"/>
<feature type="compositionally biased region" description="Polar residues" evidence="1">
    <location>
        <begin position="96"/>
        <end position="105"/>
    </location>
</feature>
<dbReference type="EMBL" id="PKPP01000706">
    <property type="protein sequence ID" value="PWA89583.1"/>
    <property type="molecule type" value="Genomic_DNA"/>
</dbReference>
<sequence length="245" mass="26883">MDSGNSGSLPSSSGGDGGGDDLYDDSRRSNDQPLFAMQQQQPNIPPSSFFDTTSFTQQNHINPNPNNNPMYNLDSLWSRNPSNNQNPNPTNPVFNAQNPVFTPQNPVEPDAGPAKTTNPKKRTRASRRAPTTVLTTDTTNFRQMVQEFTGIFNLPPSEMASFAKQPLNLSSLQNQLFPFQTVVNNQQNLEGSTSTSVKRWRGESENMGNLEGGNGNNQNVAVLGRNEGHEQLPGNEDSWNICPSD</sequence>
<comment type="caution">
    <text evidence="3">The sequence shown here is derived from an EMBL/GenBank/DDBJ whole genome shotgun (WGS) entry which is preliminary data.</text>
</comment>
<evidence type="ECO:0000313" key="3">
    <source>
        <dbReference type="EMBL" id="PWA89583.1"/>
    </source>
</evidence>
<feature type="compositionally biased region" description="Basic residues" evidence="1">
    <location>
        <begin position="118"/>
        <end position="127"/>
    </location>
</feature>
<evidence type="ECO:0000313" key="4">
    <source>
        <dbReference type="Proteomes" id="UP000245207"/>
    </source>
</evidence>
<dbReference type="InterPro" id="IPR008889">
    <property type="entry name" value="VQ"/>
</dbReference>
<accession>A0A2U1PV27</accession>
<dbReference type="STRING" id="35608.A0A2U1PV27"/>
<dbReference type="PANTHER" id="PTHR33179">
    <property type="entry name" value="VQ MOTIF-CONTAINING PROTEIN"/>
    <property type="match status" value="1"/>
</dbReference>